<accession>A0AA35YZI7</accession>
<dbReference type="AlphaFoldDB" id="A0AA35YZI7"/>
<dbReference type="Proteomes" id="UP001177003">
    <property type="component" value="Chromosome 4"/>
</dbReference>
<reference evidence="1" key="1">
    <citation type="submission" date="2023-04" db="EMBL/GenBank/DDBJ databases">
        <authorList>
            <person name="Vijverberg K."/>
            <person name="Xiong W."/>
            <person name="Schranz E."/>
        </authorList>
    </citation>
    <scope>NUCLEOTIDE SEQUENCE</scope>
</reference>
<evidence type="ECO:0000313" key="1">
    <source>
        <dbReference type="EMBL" id="CAI9283160.1"/>
    </source>
</evidence>
<protein>
    <submittedName>
        <fullName evidence="1">Uncharacterized protein</fullName>
    </submittedName>
</protein>
<evidence type="ECO:0000313" key="2">
    <source>
        <dbReference type="Proteomes" id="UP001177003"/>
    </source>
</evidence>
<sequence length="101" mass="11415">MYEIDDNDDGGQVMLCEEVVSIMGDENNVKGQVNYIIDPPLKVRHALGFVIDQDELELHLVKPSIGCLESEPSRRLSINEIVSTLMMIQMDAQRSDTMFMV</sequence>
<keyword evidence="2" id="KW-1185">Reference proteome</keyword>
<organism evidence="1 2">
    <name type="scientific">Lactuca saligna</name>
    <name type="common">Willowleaf lettuce</name>
    <dbReference type="NCBI Taxonomy" id="75948"/>
    <lineage>
        <taxon>Eukaryota</taxon>
        <taxon>Viridiplantae</taxon>
        <taxon>Streptophyta</taxon>
        <taxon>Embryophyta</taxon>
        <taxon>Tracheophyta</taxon>
        <taxon>Spermatophyta</taxon>
        <taxon>Magnoliopsida</taxon>
        <taxon>eudicotyledons</taxon>
        <taxon>Gunneridae</taxon>
        <taxon>Pentapetalae</taxon>
        <taxon>asterids</taxon>
        <taxon>campanulids</taxon>
        <taxon>Asterales</taxon>
        <taxon>Asteraceae</taxon>
        <taxon>Cichorioideae</taxon>
        <taxon>Cichorieae</taxon>
        <taxon>Lactucinae</taxon>
        <taxon>Lactuca</taxon>
    </lineage>
</organism>
<dbReference type="EMBL" id="OX465080">
    <property type="protein sequence ID" value="CAI9283160.1"/>
    <property type="molecule type" value="Genomic_DNA"/>
</dbReference>
<gene>
    <name evidence="1" type="ORF">LSALG_LOCUS22765</name>
</gene>
<name>A0AA35YZI7_LACSI</name>
<proteinExistence type="predicted"/>